<keyword evidence="2" id="KW-1185">Reference proteome</keyword>
<accession>A0A5C8LWF7</accession>
<gene>
    <name evidence="1" type="ORF">FU839_13090</name>
</gene>
<dbReference type="OrthoDB" id="8779243at2"/>
<comment type="caution">
    <text evidence="1">The sequence shown here is derived from an EMBL/GenBank/DDBJ whole genome shotgun (WGS) entry which is preliminary data.</text>
</comment>
<dbReference type="EMBL" id="VRLR01000008">
    <property type="protein sequence ID" value="TXK79992.1"/>
    <property type="molecule type" value="Genomic_DNA"/>
</dbReference>
<dbReference type="RefSeq" id="WP_147904719.1">
    <property type="nucleotide sequence ID" value="NZ_BAAAGC010000005.1"/>
</dbReference>
<proteinExistence type="predicted"/>
<evidence type="ECO:0000313" key="2">
    <source>
        <dbReference type="Proteomes" id="UP000321814"/>
    </source>
</evidence>
<dbReference type="Proteomes" id="UP000321814">
    <property type="component" value="Unassembled WGS sequence"/>
</dbReference>
<reference evidence="1 2" key="1">
    <citation type="submission" date="2019-08" db="EMBL/GenBank/DDBJ databases">
        <title>Draft genome analysis of Rheinheimera tangshanensis isolated from the roots of fresh rice plants (Oryza sativa).</title>
        <authorList>
            <person name="Yu Q."/>
            <person name="Qi Y."/>
            <person name="Zhang H."/>
            <person name="Pu J."/>
        </authorList>
    </citation>
    <scope>NUCLEOTIDE SEQUENCE [LARGE SCALE GENOMIC DNA]</scope>
    <source>
        <strain evidence="1 2">JA3-B52</strain>
    </source>
</reference>
<organism evidence="1 2">
    <name type="scientific">Rheinheimera tangshanensis</name>
    <dbReference type="NCBI Taxonomy" id="400153"/>
    <lineage>
        <taxon>Bacteria</taxon>
        <taxon>Pseudomonadati</taxon>
        <taxon>Pseudomonadota</taxon>
        <taxon>Gammaproteobacteria</taxon>
        <taxon>Chromatiales</taxon>
        <taxon>Chromatiaceae</taxon>
        <taxon>Rheinheimera</taxon>
    </lineage>
</organism>
<name>A0A5C8LWF7_9GAMM</name>
<sequence>MNAKSVADVEGPWVEPELNSGLIQRCRDNWSKPVSQVTNHVLATFIRQKLALAIVVPEAENRLKRGFVDDTELYDEELEVAINELPKT</sequence>
<protein>
    <submittedName>
        <fullName evidence="1">Uncharacterized protein</fullName>
    </submittedName>
</protein>
<dbReference type="AlphaFoldDB" id="A0A5C8LWF7"/>
<evidence type="ECO:0000313" key="1">
    <source>
        <dbReference type="EMBL" id="TXK79992.1"/>
    </source>
</evidence>